<sequence>MGTPARRWELIVWCSLTFVAELGALLVLATGAAMLIMGIRMYYGPWADPPGTDELHVALMALATVVTVVHTVVRWKRGTVPE</sequence>
<proteinExistence type="predicted"/>
<evidence type="ECO:0000313" key="3">
    <source>
        <dbReference type="Proteomes" id="UP000569914"/>
    </source>
</evidence>
<keyword evidence="1" id="KW-1133">Transmembrane helix</keyword>
<evidence type="ECO:0000313" key="2">
    <source>
        <dbReference type="EMBL" id="NYE75072.1"/>
    </source>
</evidence>
<keyword evidence="3" id="KW-1185">Reference proteome</keyword>
<dbReference type="RefSeq" id="WP_179757642.1">
    <property type="nucleotide sequence ID" value="NZ_JACCBU010000001.1"/>
</dbReference>
<keyword evidence="1" id="KW-0812">Transmembrane</keyword>
<dbReference type="AlphaFoldDB" id="A0A7Y9IDV6"/>
<protein>
    <submittedName>
        <fullName evidence="2">Uncharacterized protein</fullName>
    </submittedName>
</protein>
<organism evidence="2 3">
    <name type="scientific">Microlunatus parietis</name>
    <dbReference type="NCBI Taxonomy" id="682979"/>
    <lineage>
        <taxon>Bacteria</taxon>
        <taxon>Bacillati</taxon>
        <taxon>Actinomycetota</taxon>
        <taxon>Actinomycetes</taxon>
        <taxon>Propionibacteriales</taxon>
        <taxon>Propionibacteriaceae</taxon>
        <taxon>Microlunatus</taxon>
    </lineage>
</organism>
<dbReference type="Proteomes" id="UP000569914">
    <property type="component" value="Unassembled WGS sequence"/>
</dbReference>
<keyword evidence="1" id="KW-0472">Membrane</keyword>
<gene>
    <name evidence="2" type="ORF">BKA15_006401</name>
</gene>
<reference evidence="2 3" key="1">
    <citation type="submission" date="2020-07" db="EMBL/GenBank/DDBJ databases">
        <title>Sequencing the genomes of 1000 actinobacteria strains.</title>
        <authorList>
            <person name="Klenk H.-P."/>
        </authorList>
    </citation>
    <scope>NUCLEOTIDE SEQUENCE [LARGE SCALE GENOMIC DNA]</scope>
    <source>
        <strain evidence="2 3">DSM 22083</strain>
    </source>
</reference>
<evidence type="ECO:0000256" key="1">
    <source>
        <dbReference type="SAM" id="Phobius"/>
    </source>
</evidence>
<feature type="transmembrane region" description="Helical" evidence="1">
    <location>
        <begin position="55"/>
        <end position="73"/>
    </location>
</feature>
<accession>A0A7Y9IDV6</accession>
<dbReference type="EMBL" id="JACCBU010000001">
    <property type="protein sequence ID" value="NYE75072.1"/>
    <property type="molecule type" value="Genomic_DNA"/>
</dbReference>
<feature type="transmembrane region" description="Helical" evidence="1">
    <location>
        <begin position="12"/>
        <end position="43"/>
    </location>
</feature>
<name>A0A7Y9IDV6_9ACTN</name>
<comment type="caution">
    <text evidence="2">The sequence shown here is derived from an EMBL/GenBank/DDBJ whole genome shotgun (WGS) entry which is preliminary data.</text>
</comment>